<feature type="compositionally biased region" description="Low complexity" evidence="5">
    <location>
        <begin position="312"/>
        <end position="327"/>
    </location>
</feature>
<dbReference type="AlphaFoldDB" id="A0AAD6U8C9"/>
<dbReference type="Proteomes" id="UP001222325">
    <property type="component" value="Unassembled WGS sequence"/>
</dbReference>
<keyword evidence="2" id="KW-0963">Cytoplasm</keyword>
<protein>
    <recommendedName>
        <fullName evidence="6">HBS1-like protein N-terminal domain-containing protein</fullName>
    </recommendedName>
</protein>
<feature type="region of interest" description="Disordered" evidence="5">
    <location>
        <begin position="533"/>
        <end position="562"/>
    </location>
</feature>
<evidence type="ECO:0000256" key="1">
    <source>
        <dbReference type="ARBA" id="ARBA00004496"/>
    </source>
</evidence>
<keyword evidence="4" id="KW-0648">Protein biosynthesis</keyword>
<feature type="compositionally biased region" description="Pro residues" evidence="5">
    <location>
        <begin position="545"/>
        <end position="555"/>
    </location>
</feature>
<feature type="region of interest" description="Disordered" evidence="5">
    <location>
        <begin position="250"/>
        <end position="428"/>
    </location>
</feature>
<accession>A0AAD6U8C9</accession>
<evidence type="ECO:0000256" key="2">
    <source>
        <dbReference type="ARBA" id="ARBA00022490"/>
    </source>
</evidence>
<feature type="compositionally biased region" description="Pro residues" evidence="5">
    <location>
        <begin position="266"/>
        <end position="277"/>
    </location>
</feature>
<dbReference type="InterPro" id="IPR015033">
    <property type="entry name" value="HBS1-like_N"/>
</dbReference>
<evidence type="ECO:0000256" key="4">
    <source>
        <dbReference type="ARBA" id="ARBA00022917"/>
    </source>
</evidence>
<dbReference type="GO" id="GO:0005737">
    <property type="term" value="C:cytoplasm"/>
    <property type="evidence" value="ECO:0007669"/>
    <property type="project" value="UniProtKB-SubCell"/>
</dbReference>
<dbReference type="GO" id="GO:0006412">
    <property type="term" value="P:translation"/>
    <property type="evidence" value="ECO:0007669"/>
    <property type="project" value="UniProtKB-KW"/>
</dbReference>
<organism evidence="7 8">
    <name type="scientific">Mycena belliarum</name>
    <dbReference type="NCBI Taxonomy" id="1033014"/>
    <lineage>
        <taxon>Eukaryota</taxon>
        <taxon>Fungi</taxon>
        <taxon>Dikarya</taxon>
        <taxon>Basidiomycota</taxon>
        <taxon>Agaricomycotina</taxon>
        <taxon>Agaricomycetes</taxon>
        <taxon>Agaricomycetidae</taxon>
        <taxon>Agaricales</taxon>
        <taxon>Marasmiineae</taxon>
        <taxon>Mycenaceae</taxon>
        <taxon>Mycena</taxon>
    </lineage>
</organism>
<name>A0AAD6U8C9_9AGAR</name>
<feature type="compositionally biased region" description="Low complexity" evidence="5">
    <location>
        <begin position="343"/>
        <end position="356"/>
    </location>
</feature>
<feature type="compositionally biased region" description="Polar residues" evidence="5">
    <location>
        <begin position="384"/>
        <end position="401"/>
    </location>
</feature>
<keyword evidence="3" id="KW-0378">Hydrolase</keyword>
<dbReference type="GO" id="GO:0016787">
    <property type="term" value="F:hydrolase activity"/>
    <property type="evidence" value="ECO:0007669"/>
    <property type="project" value="UniProtKB-KW"/>
</dbReference>
<feature type="region of interest" description="Disordered" evidence="5">
    <location>
        <begin position="587"/>
        <end position="663"/>
    </location>
</feature>
<evidence type="ECO:0000313" key="8">
    <source>
        <dbReference type="Proteomes" id="UP001222325"/>
    </source>
</evidence>
<comment type="caution">
    <text evidence="7">The sequence shown here is derived from an EMBL/GenBank/DDBJ whole genome shotgun (WGS) entry which is preliminary data.</text>
</comment>
<feature type="domain" description="HBS1-like protein N-terminal" evidence="6">
    <location>
        <begin position="17"/>
        <end position="85"/>
    </location>
</feature>
<feature type="compositionally biased region" description="Polar residues" evidence="5">
    <location>
        <begin position="416"/>
        <end position="428"/>
    </location>
</feature>
<evidence type="ECO:0000259" key="6">
    <source>
        <dbReference type="Pfam" id="PF08938"/>
    </source>
</evidence>
<feature type="compositionally biased region" description="Polar residues" evidence="5">
    <location>
        <begin position="286"/>
        <end position="301"/>
    </location>
</feature>
<evidence type="ECO:0000256" key="3">
    <source>
        <dbReference type="ARBA" id="ARBA00022801"/>
    </source>
</evidence>
<gene>
    <name evidence="7" type="ORF">B0H15DRAFT_90927</name>
</gene>
<dbReference type="EMBL" id="JARJCN010000013">
    <property type="protein sequence ID" value="KAJ7095087.1"/>
    <property type="molecule type" value="Genomic_DNA"/>
</dbReference>
<sequence>MVARHRLFKSMKLDAQLDDDALSDGGEEYVSPEHQALLNDGLDRMRELIGGPEVCGLSDAQIKDVLWDCNFDIEETTQWALEEQETMRLAQERRAYPHATKDLPPLPPLSEHKELGYGEYSPPVIGPRRIIEEEQEARSHIPLIVRAQQQLSPTELESESETAGVPVKRNLSTITERTERTEIFSPHWPNQQQLMSLNLPRAPSSVTTSYGQSVDPVQVDTTISSLNPDLIPVSPSGSAVHRLSFYEPAPSMPPSEADSYEAYTPPRAPSEPVPPLDTIPDIPDLNSKSSRHVTSNASQPAKKSKLAMLANSRATTSSTRSESSRSSGTDVIGSVKTYPDLRPSSQSVPYQSSVASTERPSSTTSHVRRAIQTALELEAGDRNFSFQGERTSGTRTPTPTLNRPAAPTPSKVPEMPSSSGSPPATRQPSKLALLAQANKAARGARPGMPVLPTRTGHPHLPEEHTEYLTPIANGSTVTTAITTSYQSLYSLTDPGRAPKTMAPFVVPLSPPTPVSNPTDAKKSKLAMKIKKAQEKHQPRPAAPAVAPPMIPPMFLPKPTRTRAPPSAFASLLVDDALSLDVQNTDVQHLAKKKLKEKDLDEKSRHRSRRHPSTKVPDFSAPRAFAFDGPSPDDIVLNARRDTSLAQTRKAPLASVTKPSISKT</sequence>
<comment type="subcellular location">
    <subcellularLocation>
        <location evidence="1">Cytoplasm</location>
    </subcellularLocation>
</comment>
<proteinExistence type="predicted"/>
<evidence type="ECO:0000313" key="7">
    <source>
        <dbReference type="EMBL" id="KAJ7095087.1"/>
    </source>
</evidence>
<keyword evidence="8" id="KW-1185">Reference proteome</keyword>
<dbReference type="Pfam" id="PF08938">
    <property type="entry name" value="HBS1_N"/>
    <property type="match status" value="1"/>
</dbReference>
<reference evidence="7" key="1">
    <citation type="submission" date="2023-03" db="EMBL/GenBank/DDBJ databases">
        <title>Massive genome expansion in bonnet fungi (Mycena s.s.) driven by repeated elements and novel gene families across ecological guilds.</title>
        <authorList>
            <consortium name="Lawrence Berkeley National Laboratory"/>
            <person name="Harder C.B."/>
            <person name="Miyauchi S."/>
            <person name="Viragh M."/>
            <person name="Kuo A."/>
            <person name="Thoen E."/>
            <person name="Andreopoulos B."/>
            <person name="Lu D."/>
            <person name="Skrede I."/>
            <person name="Drula E."/>
            <person name="Henrissat B."/>
            <person name="Morin E."/>
            <person name="Kohler A."/>
            <person name="Barry K."/>
            <person name="LaButti K."/>
            <person name="Morin E."/>
            <person name="Salamov A."/>
            <person name="Lipzen A."/>
            <person name="Mereny Z."/>
            <person name="Hegedus B."/>
            <person name="Baldrian P."/>
            <person name="Stursova M."/>
            <person name="Weitz H."/>
            <person name="Taylor A."/>
            <person name="Grigoriev I.V."/>
            <person name="Nagy L.G."/>
            <person name="Martin F."/>
            <person name="Kauserud H."/>
        </authorList>
    </citation>
    <scope>NUCLEOTIDE SEQUENCE</scope>
    <source>
        <strain evidence="7">CBHHK173m</strain>
    </source>
</reference>
<evidence type="ECO:0000256" key="5">
    <source>
        <dbReference type="SAM" id="MobiDB-lite"/>
    </source>
</evidence>